<dbReference type="Pfam" id="PF05973">
    <property type="entry name" value="Gp49"/>
    <property type="match status" value="1"/>
</dbReference>
<dbReference type="RefSeq" id="WP_284355882.1">
    <property type="nucleotide sequence ID" value="NZ_BSKF01000010.1"/>
</dbReference>
<evidence type="ECO:0000313" key="3">
    <source>
        <dbReference type="Proteomes" id="UP001161257"/>
    </source>
</evidence>
<reference evidence="2" key="1">
    <citation type="submission" date="2023-01" db="EMBL/GenBank/DDBJ databases">
        <title>Whole-genome sequence of Pseudomonas putida NBRC 14671.</title>
        <authorList>
            <person name="Morohoshi T."/>
            <person name="Someya N."/>
        </authorList>
    </citation>
    <scope>NUCLEOTIDE SEQUENCE</scope>
    <source>
        <strain evidence="2">NBRC 14671</strain>
    </source>
</reference>
<organism evidence="2 3">
    <name type="scientific">Pseudomonas putida</name>
    <name type="common">Arthrobacter siderocapsulatus</name>
    <dbReference type="NCBI Taxonomy" id="303"/>
    <lineage>
        <taxon>Bacteria</taxon>
        <taxon>Pseudomonadati</taxon>
        <taxon>Pseudomonadota</taxon>
        <taxon>Gammaproteobacteria</taxon>
        <taxon>Pseudomonadales</taxon>
        <taxon>Pseudomonadaceae</taxon>
        <taxon>Pseudomonas</taxon>
    </lineage>
</organism>
<dbReference type="EMBL" id="BSKJ01000003">
    <property type="protein sequence ID" value="GLO34683.1"/>
    <property type="molecule type" value="Genomic_DNA"/>
</dbReference>
<evidence type="ECO:0008006" key="4">
    <source>
        <dbReference type="Google" id="ProtNLM"/>
    </source>
</evidence>
<proteinExistence type="predicted"/>
<gene>
    <name evidence="2" type="ORF">PPUN14671_15160</name>
</gene>
<accession>A0AA37VMY7</accession>
<name>A0AA37VMY7_PSEPU</name>
<dbReference type="Proteomes" id="UP001161257">
    <property type="component" value="Unassembled WGS sequence"/>
</dbReference>
<feature type="compositionally biased region" description="Basic and acidic residues" evidence="1">
    <location>
        <begin position="104"/>
        <end position="118"/>
    </location>
</feature>
<evidence type="ECO:0000256" key="1">
    <source>
        <dbReference type="SAM" id="MobiDB-lite"/>
    </source>
</evidence>
<protein>
    <recommendedName>
        <fullName evidence="4">Type II toxin-antitoxin system RelE/ParE family toxin</fullName>
    </recommendedName>
</protein>
<feature type="region of interest" description="Disordered" evidence="1">
    <location>
        <begin position="97"/>
        <end position="118"/>
    </location>
</feature>
<sequence length="118" mass="13537">MDKVPPTLSVSFYRTEAGNEPVREWLTEIPRDHKRMIGTEIKTVQIGWPIGMPVVRKLEKGLWEVRVNLVDTIARVLFTVDGNVMVLLHGFIKKSQKTPASDLETARQRKATLERNKQ</sequence>
<comment type="caution">
    <text evidence="2">The sequence shown here is derived from an EMBL/GenBank/DDBJ whole genome shotgun (WGS) entry which is preliminary data.</text>
</comment>
<dbReference type="AlphaFoldDB" id="A0AA37VMY7"/>
<dbReference type="InterPro" id="IPR009241">
    <property type="entry name" value="HigB-like"/>
</dbReference>
<evidence type="ECO:0000313" key="2">
    <source>
        <dbReference type="EMBL" id="GLO34683.1"/>
    </source>
</evidence>